<evidence type="ECO:0000256" key="2">
    <source>
        <dbReference type="SAM" id="MobiDB-lite"/>
    </source>
</evidence>
<dbReference type="Pfam" id="PF13432">
    <property type="entry name" value="TPR_16"/>
    <property type="match status" value="1"/>
</dbReference>
<feature type="compositionally biased region" description="Polar residues" evidence="2">
    <location>
        <begin position="19"/>
        <end position="28"/>
    </location>
</feature>
<dbReference type="PANTHER" id="PTHR46050:SF17">
    <property type="entry name" value="BNAC01G31360D PROTEIN"/>
    <property type="match status" value="1"/>
</dbReference>
<dbReference type="Gene3D" id="1.25.40.10">
    <property type="entry name" value="Tetratricopeptide repeat domain"/>
    <property type="match status" value="4"/>
</dbReference>
<feature type="compositionally biased region" description="Basic and acidic residues" evidence="2">
    <location>
        <begin position="321"/>
        <end position="334"/>
    </location>
</feature>
<protein>
    <submittedName>
        <fullName evidence="3">Uncharacterized protein</fullName>
    </submittedName>
</protein>
<keyword evidence="4" id="KW-1185">Reference proteome</keyword>
<evidence type="ECO:0000313" key="3">
    <source>
        <dbReference type="EMBL" id="KAH0943182.1"/>
    </source>
</evidence>
<feature type="compositionally biased region" description="Polar residues" evidence="2">
    <location>
        <begin position="311"/>
        <end position="320"/>
    </location>
</feature>
<dbReference type="EMBL" id="JAGKQM010000001">
    <property type="protein sequence ID" value="KAH0943182.1"/>
    <property type="molecule type" value="Genomic_DNA"/>
</dbReference>
<sequence>MKEVMLKPNELVPEIDNVPDNTQDSLSTEDNKNHDLDQEKLLSSAPNSCTHCSHFGWLRRIFSPSKATSSPAPIPDPKIINSSGERMFKTWREALELYDRAIELSPKNWEEAIKLDPQSAKARHGLGMTLLRLGHVDEAMKLVEEASYNKYDLEWVKRVKSNLNNCIFARRRCEWNNVLKEISAPLIPEPHAYKDAAEDAAKALEIEPHNTEVKILKKNVELIQRALSSSKLEKWSEAVRDFEIVHQALPYDKVIAKYLSQAQVALKQSRSEVVLNMESGGDLKEISSLEEFVPISNVEANELVPEIDNVPDNTQDSLSTEDNKNHDLDQEKLRSRPPNRCARRTTLVANVFACSYSRSKKINSSGERMFSTWRYREALELYDRAIELSPKNVTYLSNRAAALSRLGRMGEALNQWEEAIKLDPQSAKARHGLGMSLLRLGHIDEAMKLVEEASYNKYDLERVKRLAMCRVEALVKLSRVGEAHQTALNAAALKVEPLPASFSQPQTRFFGMLCRAYAYFVKSQINFALVRYKDAAENAAKALEIEPHNTEIKIFKKNVELVQRALSSSKLEKWAEAVRDYEILHQAMPYDKVIAKSLSQAQVALKQFRSEVVLNMESGGDVKEISSLEELKAALARPDKITLASVGGSYCGLLLVVG</sequence>
<reference evidence="3 4" key="1">
    <citation type="submission" date="2021-05" db="EMBL/GenBank/DDBJ databases">
        <title>Genome Assembly of Synthetic Allotetraploid Brassica napus Reveals Homoeologous Exchanges between Subgenomes.</title>
        <authorList>
            <person name="Davis J.T."/>
        </authorList>
    </citation>
    <scope>NUCLEOTIDE SEQUENCE [LARGE SCALE GENOMIC DNA]</scope>
    <source>
        <strain evidence="4">cv. Da-Ae</strain>
        <tissue evidence="3">Seedling</tissue>
    </source>
</reference>
<dbReference type="Pfam" id="PF14559">
    <property type="entry name" value="TPR_19"/>
    <property type="match status" value="1"/>
</dbReference>
<accession>A0ABQ8ENB7</accession>
<dbReference type="SUPFAM" id="SSF48452">
    <property type="entry name" value="TPR-like"/>
    <property type="match status" value="2"/>
</dbReference>
<dbReference type="PROSITE" id="PS50005">
    <property type="entry name" value="TPR"/>
    <property type="match status" value="3"/>
</dbReference>
<evidence type="ECO:0000313" key="4">
    <source>
        <dbReference type="Proteomes" id="UP000824890"/>
    </source>
</evidence>
<dbReference type="InterPro" id="IPR011990">
    <property type="entry name" value="TPR-like_helical_dom_sf"/>
</dbReference>
<feature type="repeat" description="TPR" evidence="1">
    <location>
        <begin position="393"/>
        <end position="426"/>
    </location>
</feature>
<dbReference type="Proteomes" id="UP000824890">
    <property type="component" value="Unassembled WGS sequence"/>
</dbReference>
<name>A0ABQ8ENB7_BRANA</name>
<comment type="caution">
    <text evidence="3">The sequence shown here is derived from an EMBL/GenBank/DDBJ whole genome shotgun (WGS) entry which is preliminary data.</text>
</comment>
<gene>
    <name evidence="3" type="ORF">HID58_002819</name>
</gene>
<feature type="region of interest" description="Disordered" evidence="2">
    <location>
        <begin position="1"/>
        <end position="32"/>
    </location>
</feature>
<evidence type="ECO:0000256" key="1">
    <source>
        <dbReference type="PROSITE-ProRule" id="PRU00339"/>
    </source>
</evidence>
<feature type="region of interest" description="Disordered" evidence="2">
    <location>
        <begin position="303"/>
        <end position="336"/>
    </location>
</feature>
<feature type="repeat" description="TPR" evidence="1">
    <location>
        <begin position="516"/>
        <end position="549"/>
    </location>
</feature>
<feature type="repeat" description="TPR" evidence="1">
    <location>
        <begin position="359"/>
        <end position="392"/>
    </location>
</feature>
<keyword evidence="1" id="KW-0802">TPR repeat</keyword>
<proteinExistence type="predicted"/>
<dbReference type="InterPro" id="IPR044534">
    <property type="entry name" value="TTL1-4"/>
</dbReference>
<dbReference type="PANTHER" id="PTHR46050">
    <property type="entry name" value="TPR REPEAT-CONTAINING THIOREDOXIN"/>
    <property type="match status" value="1"/>
</dbReference>
<dbReference type="InterPro" id="IPR019734">
    <property type="entry name" value="TPR_rpt"/>
</dbReference>
<organism evidence="3 4">
    <name type="scientific">Brassica napus</name>
    <name type="common">Rape</name>
    <dbReference type="NCBI Taxonomy" id="3708"/>
    <lineage>
        <taxon>Eukaryota</taxon>
        <taxon>Viridiplantae</taxon>
        <taxon>Streptophyta</taxon>
        <taxon>Embryophyta</taxon>
        <taxon>Tracheophyta</taxon>
        <taxon>Spermatophyta</taxon>
        <taxon>Magnoliopsida</taxon>
        <taxon>eudicotyledons</taxon>
        <taxon>Gunneridae</taxon>
        <taxon>Pentapetalae</taxon>
        <taxon>rosids</taxon>
        <taxon>malvids</taxon>
        <taxon>Brassicales</taxon>
        <taxon>Brassicaceae</taxon>
        <taxon>Brassiceae</taxon>
        <taxon>Brassica</taxon>
    </lineage>
</organism>
<dbReference type="SMART" id="SM00028">
    <property type="entry name" value="TPR"/>
    <property type="match status" value="7"/>
</dbReference>